<name>A0A411YIK1_9ACTN</name>
<evidence type="ECO:0000313" key="2">
    <source>
        <dbReference type="EMBL" id="QBI21060.1"/>
    </source>
</evidence>
<sequence length="75" mass="7896">MQTLRTTNLYSNELSCPSCIGKIEGRLHALAGVEQASVHTTTGRIEVRHDPEAVSVADLVAAVGEAGYTAAPRGF</sequence>
<dbReference type="EMBL" id="CP036402">
    <property type="protein sequence ID" value="QBI21060.1"/>
    <property type="molecule type" value="Genomic_DNA"/>
</dbReference>
<protein>
    <submittedName>
        <fullName evidence="2">Heavy-metal-associated domain-containing protein</fullName>
    </submittedName>
</protein>
<evidence type="ECO:0000313" key="3">
    <source>
        <dbReference type="Proteomes" id="UP000291469"/>
    </source>
</evidence>
<dbReference type="InterPro" id="IPR006121">
    <property type="entry name" value="HMA_dom"/>
</dbReference>
<dbReference type="Gene3D" id="3.30.70.100">
    <property type="match status" value="1"/>
</dbReference>
<dbReference type="InterPro" id="IPR036163">
    <property type="entry name" value="HMA_dom_sf"/>
</dbReference>
<dbReference type="Pfam" id="PF00403">
    <property type="entry name" value="HMA"/>
    <property type="match status" value="1"/>
</dbReference>
<dbReference type="OrthoDB" id="8687281at2"/>
<evidence type="ECO:0000259" key="1">
    <source>
        <dbReference type="PROSITE" id="PS50846"/>
    </source>
</evidence>
<dbReference type="KEGG" id="erz:ER308_16755"/>
<proteinExistence type="predicted"/>
<keyword evidence="3" id="KW-1185">Reference proteome</keyword>
<gene>
    <name evidence="2" type="ORF">ER308_16755</name>
</gene>
<dbReference type="AlphaFoldDB" id="A0A411YIK1"/>
<dbReference type="PROSITE" id="PS50846">
    <property type="entry name" value="HMA_2"/>
    <property type="match status" value="1"/>
</dbReference>
<accession>A0A411YIK1</accession>
<organism evidence="2 3">
    <name type="scientific">Egibacter rhizosphaerae</name>
    <dbReference type="NCBI Taxonomy" id="1670831"/>
    <lineage>
        <taxon>Bacteria</taxon>
        <taxon>Bacillati</taxon>
        <taxon>Actinomycetota</taxon>
        <taxon>Nitriliruptoria</taxon>
        <taxon>Egibacterales</taxon>
        <taxon>Egibacteraceae</taxon>
        <taxon>Egibacter</taxon>
    </lineage>
</organism>
<dbReference type="CDD" id="cd00371">
    <property type="entry name" value="HMA"/>
    <property type="match status" value="1"/>
</dbReference>
<dbReference type="Proteomes" id="UP000291469">
    <property type="component" value="Chromosome"/>
</dbReference>
<dbReference type="GO" id="GO:0046872">
    <property type="term" value="F:metal ion binding"/>
    <property type="evidence" value="ECO:0007669"/>
    <property type="project" value="InterPro"/>
</dbReference>
<reference evidence="2 3" key="1">
    <citation type="submission" date="2019-01" db="EMBL/GenBank/DDBJ databases">
        <title>Egibacter rhizosphaerae EGI 80759T.</title>
        <authorList>
            <person name="Chen D.-D."/>
            <person name="Tian Y."/>
            <person name="Jiao J.-Y."/>
            <person name="Zhang X.-T."/>
            <person name="Zhang Y.-G."/>
            <person name="Zhang Y."/>
            <person name="Xiao M."/>
            <person name="Shu W.-S."/>
            <person name="Li W.-J."/>
        </authorList>
    </citation>
    <scope>NUCLEOTIDE SEQUENCE [LARGE SCALE GENOMIC DNA]</scope>
    <source>
        <strain evidence="2 3">EGI 80759</strain>
    </source>
</reference>
<dbReference type="RefSeq" id="WP_131156053.1">
    <property type="nucleotide sequence ID" value="NZ_CP036402.1"/>
</dbReference>
<dbReference type="SUPFAM" id="SSF55008">
    <property type="entry name" value="HMA, heavy metal-associated domain"/>
    <property type="match status" value="1"/>
</dbReference>
<feature type="domain" description="HMA" evidence="1">
    <location>
        <begin position="1"/>
        <end position="71"/>
    </location>
</feature>